<feature type="compositionally biased region" description="Low complexity" evidence="14">
    <location>
        <begin position="508"/>
        <end position="519"/>
    </location>
</feature>
<dbReference type="InterPro" id="IPR051131">
    <property type="entry name" value="NEK_Ser/Thr_kinase_NIMA"/>
</dbReference>
<dbReference type="InterPro" id="IPR000719">
    <property type="entry name" value="Prot_kinase_dom"/>
</dbReference>
<dbReference type="GO" id="GO:0005524">
    <property type="term" value="F:ATP binding"/>
    <property type="evidence" value="ECO:0007669"/>
    <property type="project" value="UniProtKB-UniRule"/>
</dbReference>
<dbReference type="InterPro" id="IPR008271">
    <property type="entry name" value="Ser/Thr_kinase_AS"/>
</dbReference>
<feature type="binding site" evidence="13">
    <location>
        <position position="58"/>
    </location>
    <ligand>
        <name>ATP</name>
        <dbReference type="ChEBI" id="CHEBI:30616"/>
    </ligand>
</feature>
<evidence type="ECO:0000256" key="11">
    <source>
        <dbReference type="ARBA" id="ARBA00047899"/>
    </source>
</evidence>
<keyword evidence="6" id="KW-0479">Metal-binding</keyword>
<dbReference type="Gene3D" id="1.10.510.10">
    <property type="entry name" value="Transferase(Phosphotransferase) domain 1"/>
    <property type="match status" value="1"/>
</dbReference>
<dbReference type="CDD" id="cd08215">
    <property type="entry name" value="STKc_Nek"/>
    <property type="match status" value="1"/>
</dbReference>
<dbReference type="EC" id="2.7.11.1" evidence="3"/>
<dbReference type="VEuPathDB" id="TriTrypDB:TvY486_0502220"/>
<dbReference type="InterPro" id="IPR017441">
    <property type="entry name" value="Protein_kinase_ATP_BS"/>
</dbReference>
<dbReference type="Pfam" id="PF00069">
    <property type="entry name" value="Pkinase"/>
    <property type="match status" value="1"/>
</dbReference>
<dbReference type="FunFam" id="3.30.200.20:FF:000097">
    <property type="entry name" value="Probable serine/threonine-protein kinase nek1"/>
    <property type="match status" value="1"/>
</dbReference>
<evidence type="ECO:0000256" key="7">
    <source>
        <dbReference type="ARBA" id="ARBA00022741"/>
    </source>
</evidence>
<name>G0TVQ0_TRYVY</name>
<evidence type="ECO:0000259" key="15">
    <source>
        <dbReference type="PROSITE" id="PS50011"/>
    </source>
</evidence>
<evidence type="ECO:0000256" key="13">
    <source>
        <dbReference type="PROSITE-ProRule" id="PRU10141"/>
    </source>
</evidence>
<evidence type="ECO:0000256" key="2">
    <source>
        <dbReference type="ARBA" id="ARBA00010886"/>
    </source>
</evidence>
<feature type="compositionally biased region" description="Low complexity" evidence="14">
    <location>
        <begin position="436"/>
        <end position="446"/>
    </location>
</feature>
<keyword evidence="7 13" id="KW-0547">Nucleotide-binding</keyword>
<dbReference type="AlphaFoldDB" id="G0TVQ0"/>
<evidence type="ECO:0000256" key="6">
    <source>
        <dbReference type="ARBA" id="ARBA00022723"/>
    </source>
</evidence>
<gene>
    <name evidence="16" type="ORF">TVY486_0502220</name>
</gene>
<evidence type="ECO:0000256" key="5">
    <source>
        <dbReference type="ARBA" id="ARBA00022679"/>
    </source>
</evidence>
<keyword evidence="5 16" id="KW-0808">Transferase</keyword>
<feature type="compositionally biased region" description="Basic and acidic residues" evidence="14">
    <location>
        <begin position="581"/>
        <end position="592"/>
    </location>
</feature>
<feature type="compositionally biased region" description="Low complexity" evidence="14">
    <location>
        <begin position="418"/>
        <end position="429"/>
    </location>
</feature>
<accession>G0TVQ0</accession>
<comment type="catalytic activity">
    <reaction evidence="11">
        <text>L-threonyl-[protein] + ATP = O-phospho-L-threonyl-[protein] + ADP + H(+)</text>
        <dbReference type="Rhea" id="RHEA:46608"/>
        <dbReference type="Rhea" id="RHEA-COMP:11060"/>
        <dbReference type="Rhea" id="RHEA-COMP:11605"/>
        <dbReference type="ChEBI" id="CHEBI:15378"/>
        <dbReference type="ChEBI" id="CHEBI:30013"/>
        <dbReference type="ChEBI" id="CHEBI:30616"/>
        <dbReference type="ChEBI" id="CHEBI:61977"/>
        <dbReference type="ChEBI" id="CHEBI:456216"/>
        <dbReference type="EC" id="2.7.11.1"/>
    </reaction>
</comment>
<keyword evidence="8" id="KW-0418">Kinase</keyword>
<dbReference type="PRINTS" id="PR00109">
    <property type="entry name" value="TYRKINASE"/>
</dbReference>
<evidence type="ECO:0000256" key="9">
    <source>
        <dbReference type="ARBA" id="ARBA00022840"/>
    </source>
</evidence>
<dbReference type="EMBL" id="HE573021">
    <property type="protein sequence ID" value="CCC48016.1"/>
    <property type="molecule type" value="Genomic_DNA"/>
</dbReference>
<feature type="region of interest" description="Disordered" evidence="14">
    <location>
        <begin position="490"/>
        <end position="526"/>
    </location>
</feature>
<dbReference type="Gene3D" id="3.30.200.20">
    <property type="entry name" value="Phosphorylase Kinase, domain 1"/>
    <property type="match status" value="1"/>
</dbReference>
<comment type="similarity">
    <text evidence="2">Belongs to the protein kinase superfamily. NEK Ser/Thr protein kinase family. NIMA subfamily.</text>
</comment>
<dbReference type="SUPFAM" id="SSF51316">
    <property type="entry name" value="Mss4-like"/>
    <property type="match status" value="1"/>
</dbReference>
<evidence type="ECO:0000256" key="10">
    <source>
        <dbReference type="ARBA" id="ARBA00022842"/>
    </source>
</evidence>
<feature type="region of interest" description="Disordered" evidence="14">
    <location>
        <begin position="556"/>
        <end position="602"/>
    </location>
</feature>
<organism evidence="16">
    <name type="scientific">Trypanosoma vivax (strain Y486)</name>
    <dbReference type="NCBI Taxonomy" id="1055687"/>
    <lineage>
        <taxon>Eukaryota</taxon>
        <taxon>Discoba</taxon>
        <taxon>Euglenozoa</taxon>
        <taxon>Kinetoplastea</taxon>
        <taxon>Metakinetoplastina</taxon>
        <taxon>Trypanosomatida</taxon>
        <taxon>Trypanosomatidae</taxon>
        <taxon>Trypanosoma</taxon>
        <taxon>Duttonella</taxon>
    </lineage>
</organism>
<evidence type="ECO:0000256" key="12">
    <source>
        <dbReference type="ARBA" id="ARBA00048679"/>
    </source>
</evidence>
<dbReference type="InterPro" id="IPR001245">
    <property type="entry name" value="Ser-Thr/Tyr_kinase_cat_dom"/>
</dbReference>
<reference evidence="16" key="1">
    <citation type="journal article" date="2012" name="Proc. Natl. Acad. Sci. U.S.A.">
        <title>Antigenic diversity is generated by distinct evolutionary mechanisms in African trypanosome species.</title>
        <authorList>
            <person name="Jackson A.P."/>
            <person name="Berry A."/>
            <person name="Aslett M."/>
            <person name="Allison H.C."/>
            <person name="Burton P."/>
            <person name="Vavrova-Anderson J."/>
            <person name="Brown R."/>
            <person name="Browne H."/>
            <person name="Corton N."/>
            <person name="Hauser H."/>
            <person name="Gamble J."/>
            <person name="Gilderthorp R."/>
            <person name="Marcello L."/>
            <person name="McQuillan J."/>
            <person name="Otto T.D."/>
            <person name="Quail M.A."/>
            <person name="Sanders M.J."/>
            <person name="van Tonder A."/>
            <person name="Ginger M.L."/>
            <person name="Field M.C."/>
            <person name="Barry J.D."/>
            <person name="Hertz-Fowler C."/>
            <person name="Berriman M."/>
        </authorList>
    </citation>
    <scope>NUCLEOTIDE SEQUENCE</scope>
    <source>
        <strain evidence="16">Y486</strain>
    </source>
</reference>
<dbReference type="PROSITE" id="PS00108">
    <property type="entry name" value="PROTEIN_KINASE_ST"/>
    <property type="match status" value="1"/>
</dbReference>
<protein>
    <recommendedName>
        <fullName evidence="3">non-specific serine/threonine protein kinase</fullName>
        <ecNumber evidence="3">2.7.11.1</ecNumber>
    </recommendedName>
</protein>
<dbReference type="GO" id="GO:0004674">
    <property type="term" value="F:protein serine/threonine kinase activity"/>
    <property type="evidence" value="ECO:0007669"/>
    <property type="project" value="UniProtKB-KW"/>
</dbReference>
<dbReference type="PROSITE" id="PS50011">
    <property type="entry name" value="PROTEIN_KINASE_DOM"/>
    <property type="match status" value="1"/>
</dbReference>
<dbReference type="PROSITE" id="PS00107">
    <property type="entry name" value="PROTEIN_KINASE_ATP"/>
    <property type="match status" value="1"/>
</dbReference>
<sequence length="1057" mass="114826">MGAMEELNARLGLGPSAARFPARLECSGYRAVRLLGKGSFGNAYLVFHRERKQHYVVKHVNMANMTSRQRKDAHQEIVVLQQLNYPNIIRYVEFFEEFPHLYIVMEYADGGDVYTHLKNLKKSMWALGSGVSGGLTEEQVISLFVQTTMAVKYMHDRRLLHRDIKSQNVFLTQDHVVKLGDFGISTVLMSTVAMAKTMCGTPCYFSPELCLGKPYNNKSDVWALGVLLYELCTAGKLPFEATTMNKLMDDICNREPRRIPANFSEELWDLVLWMLNKDPHKRPDAEQILRTPVLVRAIPDVVKKLSELDCSYENEYKRLLALDAKPPPPITRCEALLPPPYPPQQRAAPKPVEKKTAAGAGVCSDDKLDHRFGVDACSALGRLGGFDMFRKRNGEYPFIRVGEEWPRAKANGLVGARAQPPQSSAQQQVLPPPLSRQPLPQMMQPPKSEESQKQRPLPQPPQGNCGIRNECGILQDLLNANRGRLSNIGRDAVGGVTPPESGADKGAAKAGGAAAASSDLRPVKAPSYNTPLQELFMRYDEGKRLIEQRREKRLELNKECGKVQPPPSKPPSARTPLVEQKPADHGPKRDRTPSPPPRNVHANIAPKVELEKKVEVNTSADSVAKLASNGDFVLGGAVAPSVPKESGVRTRLEGAEENKTSAVVRGEPCGDLASVLRQMAEHFEHVQSTKRLSDVCGASPLCNHSAKQSASPHASDAASPCAAGVSNSAVVDGSHAQEFSDALGTTLDVEELRKRTISNHSPLWDRDVGCAVDESVTLNIEECNAVGPGHAGLMVFPMPAAPSVSKKVAAATETLLDPAACRSAGADENVASAAPHVPEVAAAELPALNNGQGGVDPIFTGRCLCSSVCFNSRTSYIYGSFVCSCAVCQRFSGANTGVEWLHLPDVSIESMFAERVQPVSPGALQSPLRLADDNASPKHIARSIPLGTHNCPVRELKDGEISPSAAADEHRSEQFVLPAQMKKFTMEVPLHDETGEQYIGVYSLYFCSQCGSTVGMEHGDIDGSLLAKAALSEESLALLEAFQQTVHLSSPNVSVQV</sequence>
<feature type="domain" description="Protein kinase" evidence="15">
    <location>
        <begin position="29"/>
        <end position="294"/>
    </location>
</feature>
<evidence type="ECO:0000256" key="1">
    <source>
        <dbReference type="ARBA" id="ARBA00001946"/>
    </source>
</evidence>
<keyword evidence="10" id="KW-0460">Magnesium</keyword>
<evidence type="ECO:0000256" key="3">
    <source>
        <dbReference type="ARBA" id="ARBA00012513"/>
    </source>
</evidence>
<comment type="catalytic activity">
    <reaction evidence="12">
        <text>L-seryl-[protein] + ATP = O-phospho-L-seryl-[protein] + ADP + H(+)</text>
        <dbReference type="Rhea" id="RHEA:17989"/>
        <dbReference type="Rhea" id="RHEA-COMP:9863"/>
        <dbReference type="Rhea" id="RHEA-COMP:11604"/>
        <dbReference type="ChEBI" id="CHEBI:15378"/>
        <dbReference type="ChEBI" id="CHEBI:29999"/>
        <dbReference type="ChEBI" id="CHEBI:30616"/>
        <dbReference type="ChEBI" id="CHEBI:83421"/>
        <dbReference type="ChEBI" id="CHEBI:456216"/>
        <dbReference type="EC" id="2.7.11.1"/>
    </reaction>
</comment>
<dbReference type="InterPro" id="IPR011057">
    <property type="entry name" value="Mss4-like_sf"/>
</dbReference>
<keyword evidence="4" id="KW-0723">Serine/threonine-protein kinase</keyword>
<feature type="region of interest" description="Disordered" evidence="14">
    <location>
        <begin position="415"/>
        <end position="468"/>
    </location>
</feature>
<dbReference type="FunFam" id="1.10.510.10:FF:000172">
    <property type="entry name" value="serine/threonine-protein kinase Nek1 isoform X1"/>
    <property type="match status" value="1"/>
</dbReference>
<evidence type="ECO:0000256" key="4">
    <source>
        <dbReference type="ARBA" id="ARBA00022527"/>
    </source>
</evidence>
<dbReference type="SUPFAM" id="SSF56112">
    <property type="entry name" value="Protein kinase-like (PK-like)"/>
    <property type="match status" value="1"/>
</dbReference>
<comment type="cofactor">
    <cofactor evidence="1">
        <name>Mg(2+)</name>
        <dbReference type="ChEBI" id="CHEBI:18420"/>
    </cofactor>
</comment>
<dbReference type="PANTHER" id="PTHR44899:SF3">
    <property type="entry name" value="SERINE_THREONINE-PROTEIN KINASE NEK1"/>
    <property type="match status" value="1"/>
</dbReference>
<keyword evidence="9 13" id="KW-0067">ATP-binding</keyword>
<evidence type="ECO:0000256" key="14">
    <source>
        <dbReference type="SAM" id="MobiDB-lite"/>
    </source>
</evidence>
<dbReference type="PANTHER" id="PTHR44899">
    <property type="entry name" value="CAMK FAMILY PROTEIN KINASE"/>
    <property type="match status" value="1"/>
</dbReference>
<dbReference type="GO" id="GO:0046872">
    <property type="term" value="F:metal ion binding"/>
    <property type="evidence" value="ECO:0007669"/>
    <property type="project" value="UniProtKB-KW"/>
</dbReference>
<evidence type="ECO:0000256" key="8">
    <source>
        <dbReference type="ARBA" id="ARBA00022777"/>
    </source>
</evidence>
<proteinExistence type="inferred from homology"/>
<dbReference type="InterPro" id="IPR011009">
    <property type="entry name" value="Kinase-like_dom_sf"/>
</dbReference>
<evidence type="ECO:0000313" key="16">
    <source>
        <dbReference type="EMBL" id="CCC48016.1"/>
    </source>
</evidence>
<dbReference type="SMART" id="SM00220">
    <property type="entry name" value="S_TKc"/>
    <property type="match status" value="1"/>
</dbReference>